<accession>A0A8J6P3P8</accession>
<dbReference type="RefSeq" id="WP_216713189.1">
    <property type="nucleotide sequence ID" value="NZ_JACVEL010000001.1"/>
</dbReference>
<dbReference type="Pfam" id="PF13585">
    <property type="entry name" value="CHU_C"/>
    <property type="match status" value="1"/>
</dbReference>
<dbReference type="Proteomes" id="UP000652681">
    <property type="component" value="Unassembled WGS sequence"/>
</dbReference>
<feature type="chain" id="PRO_5035296424" evidence="1">
    <location>
        <begin position="23"/>
        <end position="754"/>
    </location>
</feature>
<evidence type="ECO:0000256" key="1">
    <source>
        <dbReference type="SAM" id="SignalP"/>
    </source>
</evidence>
<name>A0A8J6P3P8_9FLAO</name>
<sequence>MNLKTQFLTFFIIIFSSNQLFAQNLFSNGDFENYTTCPTALGQVNNVIGIESCTVTPDYYNASCGFLTNSPGAEGAYCSMNAQANIPSGDGFIGFFGGMFNNTSYQFESFILTLDQQTIAGQSYEIDFEMFTVDRPFGPCYKKLVGNCMDFGFLFFNSSNPVTCLTNPFYPIASPPYPAPSVAINCSAISVGSWGHQSMTYTADGVYDRVLVYFYPNANSGTAACSGKTGHFYMDNLCIKPAGGTCSTCNYTIDAGSDQSVCQGATVTLNGSSSGGVQSHTWTSSGDGTFDTNTQIHAVYTPGQNDIVNGSVTLTLTSDAPATPCTQVADELILTIIPNTVPVIDEITPLCSTSPNITLSATPAGGTWSGTGIVNSSSGEFSPAQAGAGTWEITYTTGTCGGSDVTQIEVHQEYTLNAGADTSICANQLFTCAATETGNPAVSWSASGDGSFDNPALLNVTYTPGQNDLVNGTVLLTISTTVSGSACPQVSDQFTLTIDPETTAVLTVPTEICETSDPVLLQSDTPGGTWTGTGIVDSQQGLFAPAISGPGLWTINYTLTGVSCFTQASAVIHVDGQKNAGFHYADEEYCLPGSNPVPVITGDQGGVFSMDNNGNIDPSTGEVVLYNTPTGTYIIRYAFDGECQASATDTIEICGEYDVQIPNVFTPNNDLVNDVFQLQFTGVKKMSCTILNRWGNVVFSSDFHHLELMSELIIWDGITANNKKAADGVYFYRIVATDLNDLPHNYEGFLTLIR</sequence>
<dbReference type="EMBL" id="JACVEL010000001">
    <property type="protein sequence ID" value="MBC9810907.1"/>
    <property type="molecule type" value="Genomic_DNA"/>
</dbReference>
<comment type="caution">
    <text evidence="2">The sequence shown here is derived from an EMBL/GenBank/DDBJ whole genome shotgun (WGS) entry which is preliminary data.</text>
</comment>
<dbReference type="NCBIfam" id="TIGR04131">
    <property type="entry name" value="Bac_Flav_CTERM"/>
    <property type="match status" value="1"/>
</dbReference>
<reference evidence="2" key="1">
    <citation type="submission" date="2020-09" db="EMBL/GenBank/DDBJ databases">
        <title>Taishania pollutisoli gen. nov., sp. nov., Isolated from Tetrabromobisphenol A-Contaminated Soil.</title>
        <authorList>
            <person name="Chen Q."/>
        </authorList>
    </citation>
    <scope>NUCLEOTIDE SEQUENCE</scope>
    <source>
        <strain evidence="2">CZZ-1</strain>
    </source>
</reference>
<feature type="signal peptide" evidence="1">
    <location>
        <begin position="1"/>
        <end position="22"/>
    </location>
</feature>
<keyword evidence="1" id="KW-0732">Signal</keyword>
<gene>
    <name evidence="2" type="ORF">H9Y05_00315</name>
</gene>
<keyword evidence="3" id="KW-1185">Reference proteome</keyword>
<protein>
    <submittedName>
        <fullName evidence="2">Gliding motility-associated C-terminal domain-containing protein</fullName>
    </submittedName>
</protein>
<evidence type="ECO:0000313" key="2">
    <source>
        <dbReference type="EMBL" id="MBC9810907.1"/>
    </source>
</evidence>
<dbReference type="InterPro" id="IPR026341">
    <property type="entry name" value="T9SS_type_B"/>
</dbReference>
<organism evidence="2 3">
    <name type="scientific">Taishania pollutisoli</name>
    <dbReference type="NCBI Taxonomy" id="2766479"/>
    <lineage>
        <taxon>Bacteria</taxon>
        <taxon>Pseudomonadati</taxon>
        <taxon>Bacteroidota</taxon>
        <taxon>Flavobacteriia</taxon>
        <taxon>Flavobacteriales</taxon>
        <taxon>Crocinitomicaceae</taxon>
        <taxon>Taishania</taxon>
    </lineage>
</organism>
<dbReference type="AlphaFoldDB" id="A0A8J6P3P8"/>
<proteinExistence type="predicted"/>
<dbReference type="Gene3D" id="2.60.40.4070">
    <property type="match status" value="1"/>
</dbReference>
<evidence type="ECO:0000313" key="3">
    <source>
        <dbReference type="Proteomes" id="UP000652681"/>
    </source>
</evidence>